<comment type="caution">
    <text evidence="1">The sequence shown here is derived from an EMBL/GenBank/DDBJ whole genome shotgun (WGS) entry which is preliminary data.</text>
</comment>
<keyword evidence="2" id="KW-1185">Reference proteome</keyword>
<reference evidence="1 2" key="1">
    <citation type="submission" date="2013-07" db="EMBL/GenBank/DDBJ databases">
        <title>Comparative Genomic and Metabolomic Analysis of Twelve Strains of Pseudoalteromonas luteoviolacea.</title>
        <authorList>
            <person name="Vynne N.G."/>
            <person name="Mansson M."/>
            <person name="Gram L."/>
        </authorList>
    </citation>
    <scope>NUCLEOTIDE SEQUENCE [LARGE SCALE GENOMIC DNA]</scope>
    <source>
        <strain evidence="1 2">DSM 6061</strain>
    </source>
</reference>
<protein>
    <submittedName>
        <fullName evidence="1">Uncharacterized protein</fullName>
    </submittedName>
</protein>
<dbReference type="EMBL" id="AUYB01000078">
    <property type="protein sequence ID" value="KZN43622.1"/>
    <property type="molecule type" value="Genomic_DNA"/>
</dbReference>
<gene>
    <name evidence="1" type="ORF">N475_08615</name>
</gene>
<accession>A0A166YY64</accession>
<organism evidence="1 2">
    <name type="scientific">Pseudoalteromonas luteoviolacea DSM 6061</name>
    <dbReference type="NCBI Taxonomy" id="1365250"/>
    <lineage>
        <taxon>Bacteria</taxon>
        <taxon>Pseudomonadati</taxon>
        <taxon>Pseudomonadota</taxon>
        <taxon>Gammaproteobacteria</taxon>
        <taxon>Alteromonadales</taxon>
        <taxon>Pseudoalteromonadaceae</taxon>
        <taxon>Pseudoalteromonas</taxon>
    </lineage>
</organism>
<sequence length="62" mass="7181">MDVTLCGQFHRGSYFKVEQPAHFRFACSAHKALFNPLNSSKTNQHILVEQLLRFWMVPTTSN</sequence>
<proteinExistence type="predicted"/>
<evidence type="ECO:0000313" key="1">
    <source>
        <dbReference type="EMBL" id="KZN43622.1"/>
    </source>
</evidence>
<dbReference type="AlphaFoldDB" id="A0A166YY64"/>
<dbReference type="PATRIC" id="fig|1365250.3.peg.704"/>
<name>A0A166YY64_9GAMM</name>
<evidence type="ECO:0000313" key="2">
    <source>
        <dbReference type="Proteomes" id="UP000076643"/>
    </source>
</evidence>
<dbReference type="Proteomes" id="UP000076643">
    <property type="component" value="Unassembled WGS sequence"/>
</dbReference>